<protein>
    <submittedName>
        <fullName evidence="1">Uncharacterized protein</fullName>
    </submittedName>
</protein>
<proteinExistence type="predicted"/>
<dbReference type="Proteomes" id="UP001346149">
    <property type="component" value="Unassembled WGS sequence"/>
</dbReference>
<dbReference type="PANTHER" id="PTHR47318">
    <property type="entry name" value="PEPTIDYL-PROLYL CIS-TRANS ISOMERASE CYP37, CHLOROPLASTIC"/>
    <property type="match status" value="1"/>
</dbReference>
<name>A0AAN7M153_TRANT</name>
<gene>
    <name evidence="1" type="ORF">SAY86_013353</name>
</gene>
<dbReference type="EMBL" id="JAXQNO010000007">
    <property type="protein sequence ID" value="KAK4795359.1"/>
    <property type="molecule type" value="Genomic_DNA"/>
</dbReference>
<sequence length="145" mass="16178">MLPVRSSGSIRCAPEPQEGQVVLISTAAPVMTIVPSSDVNRGNLLFSGLLENLLSRESEQFRYIDFSFRLYIAQLGSHRTEYAAKYEIHKTSMIVGWESLPAILENAILYSLDKKVPRTGKLALRRAIPANTNMKAIQARLLQAF</sequence>
<dbReference type="AlphaFoldDB" id="A0AAN7M153"/>
<reference evidence="1 2" key="1">
    <citation type="journal article" date="2023" name="Hortic Res">
        <title>Pangenome of water caltrop reveals structural variations and asymmetric subgenome divergence after allopolyploidization.</title>
        <authorList>
            <person name="Zhang X."/>
            <person name="Chen Y."/>
            <person name="Wang L."/>
            <person name="Yuan Y."/>
            <person name="Fang M."/>
            <person name="Shi L."/>
            <person name="Lu R."/>
            <person name="Comes H.P."/>
            <person name="Ma Y."/>
            <person name="Chen Y."/>
            <person name="Huang G."/>
            <person name="Zhou Y."/>
            <person name="Zheng Z."/>
            <person name="Qiu Y."/>
        </authorList>
    </citation>
    <scope>NUCLEOTIDE SEQUENCE [LARGE SCALE GENOMIC DNA]</scope>
    <source>
        <strain evidence="1">F231</strain>
    </source>
</reference>
<organism evidence="1 2">
    <name type="scientific">Trapa natans</name>
    <name type="common">Water chestnut</name>
    <dbReference type="NCBI Taxonomy" id="22666"/>
    <lineage>
        <taxon>Eukaryota</taxon>
        <taxon>Viridiplantae</taxon>
        <taxon>Streptophyta</taxon>
        <taxon>Embryophyta</taxon>
        <taxon>Tracheophyta</taxon>
        <taxon>Spermatophyta</taxon>
        <taxon>Magnoliopsida</taxon>
        <taxon>eudicotyledons</taxon>
        <taxon>Gunneridae</taxon>
        <taxon>Pentapetalae</taxon>
        <taxon>rosids</taxon>
        <taxon>malvids</taxon>
        <taxon>Myrtales</taxon>
        <taxon>Lythraceae</taxon>
        <taxon>Trapa</taxon>
    </lineage>
</organism>
<evidence type="ECO:0000313" key="2">
    <source>
        <dbReference type="Proteomes" id="UP001346149"/>
    </source>
</evidence>
<accession>A0AAN7M153</accession>
<evidence type="ECO:0000313" key="1">
    <source>
        <dbReference type="EMBL" id="KAK4795359.1"/>
    </source>
</evidence>
<dbReference type="InterPro" id="IPR044259">
    <property type="entry name" value="CYP37-like"/>
</dbReference>
<keyword evidence="2" id="KW-1185">Reference proteome</keyword>
<comment type="caution">
    <text evidence="1">The sequence shown here is derived from an EMBL/GenBank/DDBJ whole genome shotgun (WGS) entry which is preliminary data.</text>
</comment>
<dbReference type="PANTHER" id="PTHR47318:SF1">
    <property type="entry name" value="PEPTIDYL-PROLYL CIS-TRANS ISOMERASE CYP37, CHLOROPLASTIC"/>
    <property type="match status" value="1"/>
</dbReference>